<dbReference type="CDD" id="cd01284">
    <property type="entry name" value="Riboflavin_deaminase-reductase"/>
    <property type="match status" value="1"/>
</dbReference>
<dbReference type="EC" id="3.5.4.26" evidence="14"/>
<dbReference type="InterPro" id="IPR024072">
    <property type="entry name" value="DHFR-like_dom_sf"/>
</dbReference>
<keyword evidence="9 14" id="KW-0521">NADP</keyword>
<comment type="similarity">
    <text evidence="4 14">In the N-terminal section; belongs to the cytidine and deoxycytidylate deaminase family.</text>
</comment>
<dbReference type="PANTHER" id="PTHR38011:SF7">
    <property type="entry name" value="2,5-DIAMINO-6-RIBOSYLAMINO-4(3H)-PYRIMIDINONE 5'-PHOSPHATE REDUCTASE"/>
    <property type="match status" value="1"/>
</dbReference>
<sequence>MTDEKEFYMQRAITLAEKGKGRVNPNPLVGAVVVKDGKIIGEGYHEYYGGLHAERNALKNCKESSEGATLYVTLEPCCHYGKTPPCTEAILEHRIRKVVVGMTDPNPLMAGKSIALLKSKGVEVEVGVLEKECMELTHIFRKYITTKIPYVLMKYAMTMDGKIATASGKSKWITGETARMCVQKTRLEYQAIMVGSETVRKDDPLLTCRIANGKDPVRIICDTSLRTSTGSQIVKTARQVRTIFATCETNREKIELYQKAGCEVLVVSKKNGKIDLKELVQKIGALGIDSILLEGGGTLNANALEAQIVDRVQTYIAPKIFGGTGIGPVGGMGVDEPADAYQLVNSRLKQIGEDFLIESDVKYKCLQES</sequence>
<dbReference type="Pfam" id="PF00383">
    <property type="entry name" value="dCMP_cyt_deam_1"/>
    <property type="match status" value="1"/>
</dbReference>
<protein>
    <recommendedName>
        <fullName evidence="14">Riboflavin biosynthesis protein RibD</fullName>
    </recommendedName>
    <domain>
        <recommendedName>
            <fullName evidence="14">Diaminohydroxyphosphoribosylaminopyrimidine deaminase</fullName>
            <shortName evidence="14">DRAP deaminase</shortName>
            <ecNumber evidence="14">3.5.4.26</ecNumber>
        </recommendedName>
        <alternativeName>
            <fullName evidence="14">Riboflavin-specific deaminase</fullName>
        </alternativeName>
    </domain>
    <domain>
        <recommendedName>
            <fullName evidence="14">5-amino-6-(5-phosphoribosylamino)uracil reductase</fullName>
            <ecNumber evidence="14">1.1.1.193</ecNumber>
        </recommendedName>
        <alternativeName>
            <fullName evidence="14">HTP reductase</fullName>
        </alternativeName>
    </domain>
</protein>
<name>A0ABR7EWV9_9FIRM</name>
<dbReference type="PIRSF" id="PIRSF006769">
    <property type="entry name" value="RibD"/>
    <property type="match status" value="1"/>
</dbReference>
<gene>
    <name evidence="16" type="primary">ribD</name>
    <name evidence="16" type="ORF">H8S07_11200</name>
</gene>
<evidence type="ECO:0000259" key="15">
    <source>
        <dbReference type="PROSITE" id="PS51747"/>
    </source>
</evidence>
<evidence type="ECO:0000313" key="17">
    <source>
        <dbReference type="Proteomes" id="UP000647235"/>
    </source>
</evidence>
<dbReference type="Gene3D" id="3.40.430.10">
    <property type="entry name" value="Dihydrofolate Reductase, subunit A"/>
    <property type="match status" value="1"/>
</dbReference>
<keyword evidence="10 14" id="KW-0560">Oxidoreductase</keyword>
<keyword evidence="8 14" id="KW-0862">Zinc</keyword>
<dbReference type="PROSITE" id="PS51747">
    <property type="entry name" value="CYT_DCMP_DEAMINASES_2"/>
    <property type="match status" value="1"/>
</dbReference>
<dbReference type="NCBIfam" id="TIGR00227">
    <property type="entry name" value="ribD_Cterm"/>
    <property type="match status" value="1"/>
</dbReference>
<reference evidence="16 17" key="1">
    <citation type="submission" date="2020-08" db="EMBL/GenBank/DDBJ databases">
        <title>Genome public.</title>
        <authorList>
            <person name="Liu C."/>
            <person name="Sun Q."/>
        </authorList>
    </citation>
    <scope>NUCLEOTIDE SEQUENCE [LARGE SCALE GENOMIC DNA]</scope>
    <source>
        <strain evidence="16 17">NSJ-36</strain>
    </source>
</reference>
<accession>A0ABR7EWV9</accession>
<evidence type="ECO:0000256" key="12">
    <source>
        <dbReference type="ARBA" id="ARBA00049861"/>
    </source>
</evidence>
<dbReference type="GO" id="GO:0008703">
    <property type="term" value="F:5-amino-6-(5-phosphoribosylamino)uracil reductase activity"/>
    <property type="evidence" value="ECO:0007669"/>
    <property type="project" value="UniProtKB-EC"/>
</dbReference>
<dbReference type="InterPro" id="IPR004794">
    <property type="entry name" value="Eubact_RibD"/>
</dbReference>
<evidence type="ECO:0000256" key="13">
    <source>
        <dbReference type="ARBA" id="ARBA00049886"/>
    </source>
</evidence>
<dbReference type="GO" id="GO:0008835">
    <property type="term" value="F:diaminohydroxyphosphoribosylaminopyrimidine deaminase activity"/>
    <property type="evidence" value="ECO:0007669"/>
    <property type="project" value="UniProtKB-EC"/>
</dbReference>
<evidence type="ECO:0000256" key="1">
    <source>
        <dbReference type="ARBA" id="ARBA00002151"/>
    </source>
</evidence>
<dbReference type="InterPro" id="IPR016192">
    <property type="entry name" value="APOBEC/CMP_deaminase_Zn-bd"/>
</dbReference>
<dbReference type="SUPFAM" id="SSF53597">
    <property type="entry name" value="Dihydrofolate reductase-like"/>
    <property type="match status" value="1"/>
</dbReference>
<comment type="pathway">
    <text evidence="2 14">Cofactor biosynthesis; riboflavin biosynthesis; 5-amino-6-(D-ribitylamino)uracil from GTP: step 2/4.</text>
</comment>
<evidence type="ECO:0000256" key="5">
    <source>
        <dbReference type="ARBA" id="ARBA00007417"/>
    </source>
</evidence>
<keyword evidence="6 14" id="KW-0686">Riboflavin biosynthesis</keyword>
<dbReference type="PANTHER" id="PTHR38011">
    <property type="entry name" value="DIHYDROFOLATE REDUCTASE FAMILY PROTEIN (AFU_ORTHOLOGUE AFUA_8G06820)"/>
    <property type="match status" value="1"/>
</dbReference>
<dbReference type="InterPro" id="IPR002734">
    <property type="entry name" value="RibDG_C"/>
</dbReference>
<dbReference type="EC" id="1.1.1.193" evidence="14"/>
<dbReference type="NCBIfam" id="TIGR00326">
    <property type="entry name" value="eubact_ribD"/>
    <property type="match status" value="1"/>
</dbReference>
<evidence type="ECO:0000313" key="16">
    <source>
        <dbReference type="EMBL" id="MBC5665819.1"/>
    </source>
</evidence>
<dbReference type="Pfam" id="PF01872">
    <property type="entry name" value="RibD_C"/>
    <property type="match status" value="1"/>
</dbReference>
<comment type="catalytic activity">
    <reaction evidence="12 14">
        <text>5-amino-6-(5-phospho-D-ribitylamino)uracil + NADP(+) = 5-amino-6-(5-phospho-D-ribosylamino)uracil + NADPH + H(+)</text>
        <dbReference type="Rhea" id="RHEA:17845"/>
        <dbReference type="ChEBI" id="CHEBI:15378"/>
        <dbReference type="ChEBI" id="CHEBI:57783"/>
        <dbReference type="ChEBI" id="CHEBI:58349"/>
        <dbReference type="ChEBI" id="CHEBI:58421"/>
        <dbReference type="ChEBI" id="CHEBI:58453"/>
        <dbReference type="EC" id="1.1.1.193"/>
    </reaction>
</comment>
<comment type="pathway">
    <text evidence="3 14">Cofactor biosynthesis; riboflavin biosynthesis; 5-amino-6-(D-ribitylamino)uracil from GTP: step 3/4.</text>
</comment>
<keyword evidence="17" id="KW-1185">Reference proteome</keyword>
<evidence type="ECO:0000256" key="3">
    <source>
        <dbReference type="ARBA" id="ARBA00004910"/>
    </source>
</evidence>
<evidence type="ECO:0000256" key="8">
    <source>
        <dbReference type="ARBA" id="ARBA00022833"/>
    </source>
</evidence>
<evidence type="ECO:0000256" key="11">
    <source>
        <dbReference type="ARBA" id="ARBA00023268"/>
    </source>
</evidence>
<evidence type="ECO:0000256" key="7">
    <source>
        <dbReference type="ARBA" id="ARBA00022723"/>
    </source>
</evidence>
<evidence type="ECO:0000256" key="6">
    <source>
        <dbReference type="ARBA" id="ARBA00022619"/>
    </source>
</evidence>
<comment type="catalytic activity">
    <reaction evidence="13 14">
        <text>2,5-diamino-6-hydroxy-4-(5-phosphoribosylamino)-pyrimidine + H2O + H(+) = 5-amino-6-(5-phospho-D-ribosylamino)uracil + NH4(+)</text>
        <dbReference type="Rhea" id="RHEA:21868"/>
        <dbReference type="ChEBI" id="CHEBI:15377"/>
        <dbReference type="ChEBI" id="CHEBI:15378"/>
        <dbReference type="ChEBI" id="CHEBI:28938"/>
        <dbReference type="ChEBI" id="CHEBI:58453"/>
        <dbReference type="ChEBI" id="CHEBI:58614"/>
        <dbReference type="EC" id="3.5.4.26"/>
    </reaction>
</comment>
<dbReference type="InterPro" id="IPR016193">
    <property type="entry name" value="Cytidine_deaminase-like"/>
</dbReference>
<comment type="cofactor">
    <cofactor evidence="14">
        <name>Zn(2+)</name>
        <dbReference type="ChEBI" id="CHEBI:29105"/>
    </cofactor>
    <text evidence="14">Binds 1 zinc ion.</text>
</comment>
<evidence type="ECO:0000256" key="9">
    <source>
        <dbReference type="ARBA" id="ARBA00022857"/>
    </source>
</evidence>
<keyword evidence="7 14" id="KW-0479">Metal-binding</keyword>
<keyword evidence="14 16" id="KW-0378">Hydrolase</keyword>
<dbReference type="RefSeq" id="WP_186856022.1">
    <property type="nucleotide sequence ID" value="NZ_JACOOY010000015.1"/>
</dbReference>
<evidence type="ECO:0000256" key="2">
    <source>
        <dbReference type="ARBA" id="ARBA00004882"/>
    </source>
</evidence>
<proteinExistence type="inferred from homology"/>
<comment type="similarity">
    <text evidence="5 14">In the C-terminal section; belongs to the HTP reductase family.</text>
</comment>
<dbReference type="EMBL" id="JACOOY010000015">
    <property type="protein sequence ID" value="MBC5665819.1"/>
    <property type="molecule type" value="Genomic_DNA"/>
</dbReference>
<evidence type="ECO:0000256" key="4">
    <source>
        <dbReference type="ARBA" id="ARBA00005259"/>
    </source>
</evidence>
<dbReference type="InterPro" id="IPR002125">
    <property type="entry name" value="CMP_dCMP_dom"/>
</dbReference>
<feature type="domain" description="CMP/dCMP-type deaminase" evidence="15">
    <location>
        <begin position="3"/>
        <end position="116"/>
    </location>
</feature>
<evidence type="ECO:0000256" key="10">
    <source>
        <dbReference type="ARBA" id="ARBA00023002"/>
    </source>
</evidence>
<dbReference type="Gene3D" id="3.40.140.10">
    <property type="entry name" value="Cytidine Deaminase, domain 2"/>
    <property type="match status" value="1"/>
</dbReference>
<keyword evidence="11" id="KW-0511">Multifunctional enzyme</keyword>
<comment type="function">
    <text evidence="1 14">Converts 2,5-diamino-6-(ribosylamino)-4(3h)-pyrimidinone 5'-phosphate into 5-amino-6-(ribosylamino)-2,4(1h,3h)-pyrimidinedione 5'-phosphate.</text>
</comment>
<dbReference type="InterPro" id="IPR011549">
    <property type="entry name" value="RibD_C"/>
</dbReference>
<dbReference type="SUPFAM" id="SSF53927">
    <property type="entry name" value="Cytidine deaminase-like"/>
    <property type="match status" value="1"/>
</dbReference>
<dbReference type="InterPro" id="IPR050765">
    <property type="entry name" value="Riboflavin_Biosynth_HTPR"/>
</dbReference>
<dbReference type="Proteomes" id="UP000647235">
    <property type="component" value="Unassembled WGS sequence"/>
</dbReference>
<evidence type="ECO:0000256" key="14">
    <source>
        <dbReference type="PIRNR" id="PIRNR006769"/>
    </source>
</evidence>
<organism evidence="16 17">
    <name type="scientific">Dorea hominis</name>
    <dbReference type="NCBI Taxonomy" id="2763040"/>
    <lineage>
        <taxon>Bacteria</taxon>
        <taxon>Bacillati</taxon>
        <taxon>Bacillota</taxon>
        <taxon>Clostridia</taxon>
        <taxon>Lachnospirales</taxon>
        <taxon>Lachnospiraceae</taxon>
        <taxon>Dorea</taxon>
    </lineage>
</organism>
<dbReference type="PROSITE" id="PS00903">
    <property type="entry name" value="CYT_DCMP_DEAMINASES_1"/>
    <property type="match status" value="1"/>
</dbReference>
<comment type="caution">
    <text evidence="16">The sequence shown here is derived from an EMBL/GenBank/DDBJ whole genome shotgun (WGS) entry which is preliminary data.</text>
</comment>